<keyword evidence="1" id="KW-0812">Transmembrane</keyword>
<sequence>MVLAFYFGVIASVALVIGGIAGTFWHPRRQITGVLLAFASGTLISALAFELFPQAVEAGGLVRSTVGLISGAAVFVVFNTWLDRKVAPAAATGDKAIETKVIREGAHRGMGFALLASVTLDGMPENLALGASLSYEANLTLLMAIFASNFPESMVGAISMRQGGQKRSTVIIIWSGAALVLTLMVVLGNLTSAATSDNQLAFLLAFAGGAVIASLADTLMPEAFERGRPFNAFATAAGFVVSFVLAFG</sequence>
<keyword evidence="1" id="KW-0472">Membrane</keyword>
<dbReference type="EMBL" id="PKLZ01000013">
    <property type="protein sequence ID" value="PLW81465.1"/>
    <property type="molecule type" value="Genomic_DNA"/>
</dbReference>
<evidence type="ECO:0000313" key="2">
    <source>
        <dbReference type="EMBL" id="PLW81465.1"/>
    </source>
</evidence>
<reference evidence="3" key="1">
    <citation type="submission" date="2017-11" db="EMBL/GenBank/DDBJ databases">
        <title>The draft genome sequence of Chromatocurvus sp. F02.</title>
        <authorList>
            <person name="Du Z.-J."/>
            <person name="Chang Y.-Q."/>
        </authorList>
    </citation>
    <scope>NUCLEOTIDE SEQUENCE [LARGE SCALE GENOMIC DNA]</scope>
    <source>
        <strain evidence="3">F02</strain>
    </source>
</reference>
<protein>
    <submittedName>
        <fullName evidence="2">Zinc permease</fullName>
    </submittedName>
</protein>
<organism evidence="2 3">
    <name type="scientific">Kineobactrum sediminis</name>
    <dbReference type="NCBI Taxonomy" id="1905677"/>
    <lineage>
        <taxon>Bacteria</taxon>
        <taxon>Pseudomonadati</taxon>
        <taxon>Pseudomonadota</taxon>
        <taxon>Gammaproteobacteria</taxon>
        <taxon>Cellvibrionales</taxon>
        <taxon>Halieaceae</taxon>
        <taxon>Kineobactrum</taxon>
    </lineage>
</organism>
<dbReference type="OrthoDB" id="1145132at2"/>
<evidence type="ECO:0000313" key="3">
    <source>
        <dbReference type="Proteomes" id="UP000234845"/>
    </source>
</evidence>
<dbReference type="Proteomes" id="UP000234845">
    <property type="component" value="Unassembled WGS sequence"/>
</dbReference>
<proteinExistence type="predicted"/>
<accession>A0A2N5XZ95</accession>
<gene>
    <name evidence="2" type="ORF">CWI75_15695</name>
</gene>
<feature type="transmembrane region" description="Helical" evidence="1">
    <location>
        <begin position="230"/>
        <end position="247"/>
    </location>
</feature>
<name>A0A2N5XZ95_9GAMM</name>
<comment type="caution">
    <text evidence="2">The sequence shown here is derived from an EMBL/GenBank/DDBJ whole genome shotgun (WGS) entry which is preliminary data.</text>
</comment>
<dbReference type="AlphaFoldDB" id="A0A2N5XZ95"/>
<feature type="transmembrane region" description="Helical" evidence="1">
    <location>
        <begin position="31"/>
        <end position="49"/>
    </location>
</feature>
<keyword evidence="3" id="KW-1185">Reference proteome</keyword>
<dbReference type="RefSeq" id="WP_101522472.1">
    <property type="nucleotide sequence ID" value="NZ_PKLZ01000013.1"/>
</dbReference>
<evidence type="ECO:0000256" key="1">
    <source>
        <dbReference type="SAM" id="Phobius"/>
    </source>
</evidence>
<feature type="transmembrane region" description="Helical" evidence="1">
    <location>
        <begin position="61"/>
        <end position="82"/>
    </location>
</feature>
<feature type="transmembrane region" description="Helical" evidence="1">
    <location>
        <begin position="200"/>
        <end position="218"/>
    </location>
</feature>
<keyword evidence="1" id="KW-1133">Transmembrane helix</keyword>
<feature type="transmembrane region" description="Helical" evidence="1">
    <location>
        <begin position="6"/>
        <end position="24"/>
    </location>
</feature>
<feature type="transmembrane region" description="Helical" evidence="1">
    <location>
        <begin position="169"/>
        <end position="188"/>
    </location>
</feature>